<name>A0A6G1JMK0_9PLEO</name>
<evidence type="ECO:0000256" key="1">
    <source>
        <dbReference type="ARBA" id="ARBA00022801"/>
    </source>
</evidence>
<dbReference type="GO" id="GO:0009277">
    <property type="term" value="C:fungal-type cell wall"/>
    <property type="evidence" value="ECO:0007669"/>
    <property type="project" value="TreeGrafter"/>
</dbReference>
<evidence type="ECO:0000256" key="3">
    <source>
        <dbReference type="PIRSR" id="PIRSR000894-2"/>
    </source>
</evidence>
<reference evidence="4" key="1">
    <citation type="journal article" date="2020" name="Stud. Mycol.">
        <title>101 Dothideomycetes genomes: a test case for predicting lifestyles and emergence of pathogens.</title>
        <authorList>
            <person name="Haridas S."/>
            <person name="Albert R."/>
            <person name="Binder M."/>
            <person name="Bloem J."/>
            <person name="Labutti K."/>
            <person name="Salamov A."/>
            <person name="Andreopoulos B."/>
            <person name="Baker S."/>
            <person name="Barry K."/>
            <person name="Bills G."/>
            <person name="Bluhm B."/>
            <person name="Cannon C."/>
            <person name="Castanera R."/>
            <person name="Culley D."/>
            <person name="Daum C."/>
            <person name="Ezra D."/>
            <person name="Gonzalez J."/>
            <person name="Henrissat B."/>
            <person name="Kuo A."/>
            <person name="Liang C."/>
            <person name="Lipzen A."/>
            <person name="Lutzoni F."/>
            <person name="Magnuson J."/>
            <person name="Mondo S."/>
            <person name="Nolan M."/>
            <person name="Ohm R."/>
            <person name="Pangilinan J."/>
            <person name="Park H.-J."/>
            <person name="Ramirez L."/>
            <person name="Alfaro M."/>
            <person name="Sun H."/>
            <person name="Tritt A."/>
            <person name="Yoshinaga Y."/>
            <person name="Zwiers L.-H."/>
            <person name="Turgeon B."/>
            <person name="Goodwin S."/>
            <person name="Spatafora J."/>
            <person name="Crous P."/>
            <person name="Grigoriev I."/>
        </authorList>
    </citation>
    <scope>NUCLEOTIDE SEQUENCE</scope>
    <source>
        <strain evidence="4">CBS 122367</strain>
    </source>
</reference>
<feature type="disulfide bond" evidence="3">
    <location>
        <begin position="412"/>
        <end position="420"/>
    </location>
</feature>
<dbReference type="PANTHER" id="PTHR20963:SF14">
    <property type="entry name" value="ACID PHOSPHATASE, PUTATIVE-RELATED"/>
    <property type="match status" value="1"/>
</dbReference>
<keyword evidence="5" id="KW-1185">Reference proteome</keyword>
<organism evidence="4 5">
    <name type="scientific">Lentithecium fluviatile CBS 122367</name>
    <dbReference type="NCBI Taxonomy" id="1168545"/>
    <lineage>
        <taxon>Eukaryota</taxon>
        <taxon>Fungi</taxon>
        <taxon>Dikarya</taxon>
        <taxon>Ascomycota</taxon>
        <taxon>Pezizomycotina</taxon>
        <taxon>Dothideomycetes</taxon>
        <taxon>Pleosporomycetidae</taxon>
        <taxon>Pleosporales</taxon>
        <taxon>Massarineae</taxon>
        <taxon>Lentitheciaceae</taxon>
        <taxon>Lentithecium</taxon>
    </lineage>
</organism>
<dbReference type="EMBL" id="MU005569">
    <property type="protein sequence ID" value="KAF2691461.1"/>
    <property type="molecule type" value="Genomic_DNA"/>
</dbReference>
<dbReference type="InterPro" id="IPR000560">
    <property type="entry name" value="His_Pase_clade-2"/>
</dbReference>
<dbReference type="Gene3D" id="3.40.50.1240">
    <property type="entry name" value="Phosphoglycerate mutase-like"/>
    <property type="match status" value="1"/>
</dbReference>
<keyword evidence="3" id="KW-1015">Disulfide bond</keyword>
<sequence length="459" mass="51100">MTSCRRAASYLLSWSRRQMLRTLAFALPLANTAAAAYSFDPLEHLAGIAPYFEPEDPPLDPKPPQGCNVTRAAYLIRHSAIYANDFDYEEYIEPFTDELENTTVDWSKAGPLAFLATWTTPISDEELEDLTKIGERDAMNLGVDVSLRYPSLKKPNKVWTSTAERTELSAQSFISGLSRSNETEVVSVQESEAEGADSLTPYKGCPKYSSSYGSEQSSQYKEKYTKPIIERFQALAPEFNFTADDIVGMQQLCGYETVVRGSSPFCSSEVFSANDWLEFEYMNDIQYFYNAGYANSISGTLGFPWVNASTGLLLADEASQDIYVSFTHRELPPTVIVALGLFNNSAYSGTNNPNATMPLTTQNYGRVWRSSAILPFLSNIAIEKMSCDSYGYDAGEFYRVLVNQSPQQLQGCDDGPGVSCSKANFAEWVDNRGQLFGSYTEECQPDYDNSTDVLTIYDQ</sequence>
<dbReference type="InterPro" id="IPR016274">
    <property type="entry name" value="Histidine_acid_Pase_euk"/>
</dbReference>
<dbReference type="Pfam" id="PF00328">
    <property type="entry name" value="His_Phos_2"/>
    <property type="match status" value="1"/>
</dbReference>
<dbReference type="SUPFAM" id="SSF53254">
    <property type="entry name" value="Phosphoglycerate mutase-like"/>
    <property type="match status" value="1"/>
</dbReference>
<evidence type="ECO:0000313" key="5">
    <source>
        <dbReference type="Proteomes" id="UP000799291"/>
    </source>
</evidence>
<evidence type="ECO:0000313" key="4">
    <source>
        <dbReference type="EMBL" id="KAF2691461.1"/>
    </source>
</evidence>
<dbReference type="AlphaFoldDB" id="A0A6G1JMK0"/>
<proteinExistence type="predicted"/>
<feature type="disulfide bond" evidence="3">
    <location>
        <begin position="67"/>
        <end position="387"/>
    </location>
</feature>
<dbReference type="OrthoDB" id="6509975at2759"/>
<accession>A0A6G1JMK0</accession>
<protein>
    <submittedName>
        <fullName evidence="4">Phosphoglycerate mutase-like protein</fullName>
    </submittedName>
</protein>
<dbReference type="PANTHER" id="PTHR20963">
    <property type="entry name" value="MULTIPLE INOSITOL POLYPHOSPHATE PHOSPHATASE-RELATED"/>
    <property type="match status" value="1"/>
</dbReference>
<dbReference type="PIRSF" id="PIRSF000894">
    <property type="entry name" value="Acid_phosphatase"/>
    <property type="match status" value="1"/>
</dbReference>
<gene>
    <name evidence="4" type="ORF">K458DRAFT_886</name>
</gene>
<dbReference type="Proteomes" id="UP000799291">
    <property type="component" value="Unassembled WGS sequence"/>
</dbReference>
<dbReference type="CDD" id="cd07061">
    <property type="entry name" value="HP_HAP_like"/>
    <property type="match status" value="1"/>
</dbReference>
<evidence type="ECO:0000256" key="2">
    <source>
        <dbReference type="ARBA" id="ARBA00023180"/>
    </source>
</evidence>
<feature type="disulfide bond" evidence="3">
    <location>
        <begin position="253"/>
        <end position="266"/>
    </location>
</feature>
<dbReference type="GO" id="GO:0003993">
    <property type="term" value="F:acid phosphatase activity"/>
    <property type="evidence" value="ECO:0007669"/>
    <property type="project" value="TreeGrafter"/>
</dbReference>
<keyword evidence="2" id="KW-0325">Glycoprotein</keyword>
<dbReference type="InterPro" id="IPR029033">
    <property type="entry name" value="His_PPase_superfam"/>
</dbReference>
<keyword evidence="1" id="KW-0378">Hydrolase</keyword>
<dbReference type="FunFam" id="3.40.50.1240:FF:000065">
    <property type="entry name" value="Similar to histidine acid phosphatase"/>
    <property type="match status" value="1"/>
</dbReference>